<keyword evidence="3" id="KW-0418">Kinase</keyword>
<name>A0A0N4U260_DRAME</name>
<gene>
    <name evidence="5" type="ORF">DME_LOCUS5097</name>
</gene>
<evidence type="ECO:0000313" key="6">
    <source>
        <dbReference type="Proteomes" id="UP000038040"/>
    </source>
</evidence>
<dbReference type="OrthoDB" id="10264182at2759"/>
<dbReference type="GO" id="GO:0050277">
    <property type="term" value="F:sedoheptulokinase activity"/>
    <property type="evidence" value="ECO:0007669"/>
    <property type="project" value="TreeGrafter"/>
</dbReference>
<evidence type="ECO:0000256" key="2">
    <source>
        <dbReference type="ARBA" id="ARBA00022679"/>
    </source>
</evidence>
<feature type="domain" description="Carbohydrate kinase FGGY N-terminal" evidence="4">
    <location>
        <begin position="7"/>
        <end position="150"/>
    </location>
</feature>
<dbReference type="EMBL" id="UYYG01001151">
    <property type="protein sequence ID" value="VDN55124.1"/>
    <property type="molecule type" value="Genomic_DNA"/>
</dbReference>
<evidence type="ECO:0000259" key="4">
    <source>
        <dbReference type="Pfam" id="PF00370"/>
    </source>
</evidence>
<comment type="similarity">
    <text evidence="1">Belongs to the FGGY kinase family.</text>
</comment>
<dbReference type="WBParaSite" id="DME_0000073701-mRNA-1">
    <property type="protein sequence ID" value="DME_0000073701-mRNA-1"/>
    <property type="gene ID" value="DME_0000073701"/>
</dbReference>
<dbReference type="Proteomes" id="UP000038040">
    <property type="component" value="Unplaced"/>
</dbReference>
<keyword evidence="7" id="KW-1185">Reference proteome</keyword>
<evidence type="ECO:0000256" key="3">
    <source>
        <dbReference type="ARBA" id="ARBA00022777"/>
    </source>
</evidence>
<dbReference type="Proteomes" id="UP000274756">
    <property type="component" value="Unassembled WGS sequence"/>
</dbReference>
<dbReference type="STRING" id="318479.A0A0N4U260"/>
<dbReference type="InterPro" id="IPR018484">
    <property type="entry name" value="FGGY_N"/>
</dbReference>
<dbReference type="AlphaFoldDB" id="A0A0N4U260"/>
<dbReference type="InterPro" id="IPR043129">
    <property type="entry name" value="ATPase_NBD"/>
</dbReference>
<protein>
    <submittedName>
        <fullName evidence="8">FGGY_N domain-containing protein</fullName>
    </submittedName>
</protein>
<evidence type="ECO:0000256" key="1">
    <source>
        <dbReference type="ARBA" id="ARBA00009156"/>
    </source>
</evidence>
<keyword evidence="2" id="KW-0808">Transferase</keyword>
<dbReference type="GO" id="GO:0005829">
    <property type="term" value="C:cytosol"/>
    <property type="evidence" value="ECO:0007669"/>
    <property type="project" value="TreeGrafter"/>
</dbReference>
<evidence type="ECO:0000313" key="7">
    <source>
        <dbReference type="Proteomes" id="UP000274756"/>
    </source>
</evidence>
<dbReference type="Pfam" id="PF00370">
    <property type="entry name" value="FGGY_N"/>
    <property type="match status" value="1"/>
</dbReference>
<accession>A0A0N4U260</accession>
<organism evidence="6 8">
    <name type="scientific">Dracunculus medinensis</name>
    <name type="common">Guinea worm</name>
    <dbReference type="NCBI Taxonomy" id="318479"/>
    <lineage>
        <taxon>Eukaryota</taxon>
        <taxon>Metazoa</taxon>
        <taxon>Ecdysozoa</taxon>
        <taxon>Nematoda</taxon>
        <taxon>Chromadorea</taxon>
        <taxon>Rhabditida</taxon>
        <taxon>Spirurina</taxon>
        <taxon>Dracunculoidea</taxon>
        <taxon>Dracunculidae</taxon>
        <taxon>Dracunculus</taxon>
    </lineage>
</organism>
<reference evidence="8" key="1">
    <citation type="submission" date="2017-02" db="UniProtKB">
        <authorList>
            <consortium name="WormBaseParasite"/>
        </authorList>
    </citation>
    <scope>IDENTIFICATION</scope>
</reference>
<evidence type="ECO:0000313" key="5">
    <source>
        <dbReference type="EMBL" id="VDN55124.1"/>
    </source>
</evidence>
<dbReference type="PANTHER" id="PTHR10196">
    <property type="entry name" value="SUGAR KINASE"/>
    <property type="match status" value="1"/>
</dbReference>
<reference evidence="5 7" key="2">
    <citation type="submission" date="2018-11" db="EMBL/GenBank/DDBJ databases">
        <authorList>
            <consortium name="Pathogen Informatics"/>
        </authorList>
    </citation>
    <scope>NUCLEOTIDE SEQUENCE [LARGE SCALE GENOMIC DNA]</scope>
</reference>
<proteinExistence type="inferred from homology"/>
<dbReference type="GO" id="GO:0006071">
    <property type="term" value="P:glycerol metabolic process"/>
    <property type="evidence" value="ECO:0007669"/>
    <property type="project" value="TreeGrafter"/>
</dbReference>
<dbReference type="SUPFAM" id="SSF53067">
    <property type="entry name" value="Actin-like ATPase domain"/>
    <property type="match status" value="1"/>
</dbReference>
<dbReference type="PANTHER" id="PTHR10196:SF67">
    <property type="entry name" value="SEDOHEPTULOKINASE"/>
    <property type="match status" value="1"/>
</dbReference>
<sequence length="352" mass="39403">MMAEQPLYIGVDLGTNSVKICIIDKKNKSFRVIEEKSAPHNAWITPKNANESRQDAEKIIFTAIHLLKSLQEHIKGQFDQVNICVTGQMHGIVLWNAESLVQGKFRCSSLITWMDSSIPTEFILKLPKWREGELHQGYGMVTLAWLHKNHLIDIHWNRCGTIMDMFNCYITQKDECIMGIQTAFSWGYCDYFGRWTVQDGIVPMSLLPRISFRLRRIGVVGLADMGIARKANVFVSTGDLQCTAAPVHSGCAGLNLGTSAQLFCRMSYGYRIEKLPSSSLIEIPFFNQQRLLVAASLNGGNSIELLAKAKPREKPTCSVQPTFYGERDANILAAITNLQPKTSISDVNTLEA</sequence>
<evidence type="ECO:0000313" key="8">
    <source>
        <dbReference type="WBParaSite" id="DME_0000073701-mRNA-1"/>
    </source>
</evidence>
<dbReference type="Gene3D" id="3.30.420.40">
    <property type="match status" value="1"/>
</dbReference>